<feature type="transmembrane region" description="Helical" evidence="2">
    <location>
        <begin position="373"/>
        <end position="394"/>
    </location>
</feature>
<proteinExistence type="predicted"/>
<dbReference type="InterPro" id="IPR001466">
    <property type="entry name" value="Beta-lactam-related"/>
</dbReference>
<evidence type="ECO:0000256" key="1">
    <source>
        <dbReference type="SAM" id="MobiDB-lite"/>
    </source>
</evidence>
<feature type="transmembrane region" description="Helical" evidence="2">
    <location>
        <begin position="340"/>
        <end position="361"/>
    </location>
</feature>
<sequence length="455" mass="46009">MQAYAERFAVPATVAVLVDREGAVTTVPHGVTSEGAPVTADTPFRIASMSKAFTAVAVLQLAEAGRIDLDGPVAAALPGFTVADPRAGDVTVRHLLAHTSGLSNQDVDEFALPPAASAAALVERLSRVPLAADPGTVHQYLNANYVVAARLVEVVTGRPFADHLHDAVLAPLGMNSTVATDRCDAAVPGLARGHVGALGVQVPAPEIPSFCAGDGGVVSTAADLTRWVRFQLGDGTAADGTRLLSTAALRGAHTPSPGTDGRYGLGWSVRTADDGRTRVLHGGALATWSSGIELSSAGSAAFVLTDASGGNPGALAADLVARADGAPGVPVDDPYRPLNLALLGLTVLAAALLGTAVLRARRRAARLGGRRRVVALPALAVGAGILLLPALSLLAGPPSATAWTLVLWLLPLSGVLALVLMAGGTAALVARSGAARAERGRSPERPGPPGITARR</sequence>
<dbReference type="Gene3D" id="3.40.710.10">
    <property type="entry name" value="DD-peptidase/beta-lactamase superfamily"/>
    <property type="match status" value="1"/>
</dbReference>
<reference evidence="5" key="1">
    <citation type="journal article" date="2019" name="Int. J. Syst. Evol. Microbiol.">
        <title>The Global Catalogue of Microorganisms (GCM) 10K type strain sequencing project: providing services to taxonomists for standard genome sequencing and annotation.</title>
        <authorList>
            <consortium name="The Broad Institute Genomics Platform"/>
            <consortium name="The Broad Institute Genome Sequencing Center for Infectious Disease"/>
            <person name="Wu L."/>
            <person name="Ma J."/>
        </authorList>
    </citation>
    <scope>NUCLEOTIDE SEQUENCE [LARGE SCALE GENOMIC DNA]</scope>
    <source>
        <strain evidence="5">JCM 11896</strain>
    </source>
</reference>
<dbReference type="Proteomes" id="UP001501414">
    <property type="component" value="Unassembled WGS sequence"/>
</dbReference>
<protein>
    <recommendedName>
        <fullName evidence="3">Beta-lactamase-related domain-containing protein</fullName>
    </recommendedName>
</protein>
<dbReference type="EMBL" id="BAAAJK010000033">
    <property type="protein sequence ID" value="GAA1396251.1"/>
    <property type="molecule type" value="Genomic_DNA"/>
</dbReference>
<feature type="region of interest" description="Disordered" evidence="1">
    <location>
        <begin position="435"/>
        <end position="455"/>
    </location>
</feature>
<dbReference type="Pfam" id="PF00144">
    <property type="entry name" value="Beta-lactamase"/>
    <property type="match status" value="1"/>
</dbReference>
<evidence type="ECO:0000259" key="3">
    <source>
        <dbReference type="Pfam" id="PF00144"/>
    </source>
</evidence>
<comment type="caution">
    <text evidence="4">The sequence shown here is derived from an EMBL/GenBank/DDBJ whole genome shotgun (WGS) entry which is preliminary data.</text>
</comment>
<name>A0ABP4IQ88_9PSEU</name>
<evidence type="ECO:0000313" key="5">
    <source>
        <dbReference type="Proteomes" id="UP001501414"/>
    </source>
</evidence>
<dbReference type="InterPro" id="IPR012338">
    <property type="entry name" value="Beta-lactam/transpept-like"/>
</dbReference>
<keyword evidence="2" id="KW-0472">Membrane</keyword>
<keyword evidence="2" id="KW-0812">Transmembrane</keyword>
<feature type="domain" description="Beta-lactamase-related" evidence="3">
    <location>
        <begin position="13"/>
        <end position="318"/>
    </location>
</feature>
<dbReference type="InterPro" id="IPR050491">
    <property type="entry name" value="AmpC-like"/>
</dbReference>
<dbReference type="PANTHER" id="PTHR46825">
    <property type="entry name" value="D-ALANYL-D-ALANINE-CARBOXYPEPTIDASE/ENDOPEPTIDASE AMPH"/>
    <property type="match status" value="1"/>
</dbReference>
<feature type="transmembrane region" description="Helical" evidence="2">
    <location>
        <begin position="406"/>
        <end position="430"/>
    </location>
</feature>
<accession>A0ABP4IQ88</accession>
<dbReference type="SUPFAM" id="SSF56601">
    <property type="entry name" value="beta-lactamase/transpeptidase-like"/>
    <property type="match status" value="1"/>
</dbReference>
<keyword evidence="5" id="KW-1185">Reference proteome</keyword>
<organism evidence="4 5">
    <name type="scientific">Pseudonocardia kongjuensis</name>
    <dbReference type="NCBI Taxonomy" id="102227"/>
    <lineage>
        <taxon>Bacteria</taxon>
        <taxon>Bacillati</taxon>
        <taxon>Actinomycetota</taxon>
        <taxon>Actinomycetes</taxon>
        <taxon>Pseudonocardiales</taxon>
        <taxon>Pseudonocardiaceae</taxon>
        <taxon>Pseudonocardia</taxon>
    </lineage>
</organism>
<gene>
    <name evidence="4" type="ORF">GCM10009613_47210</name>
</gene>
<dbReference type="PANTHER" id="PTHR46825:SF9">
    <property type="entry name" value="BETA-LACTAMASE-RELATED DOMAIN-CONTAINING PROTEIN"/>
    <property type="match status" value="1"/>
</dbReference>
<evidence type="ECO:0000313" key="4">
    <source>
        <dbReference type="EMBL" id="GAA1396251.1"/>
    </source>
</evidence>
<keyword evidence="2" id="KW-1133">Transmembrane helix</keyword>
<evidence type="ECO:0000256" key="2">
    <source>
        <dbReference type="SAM" id="Phobius"/>
    </source>
</evidence>